<accession>A0A420HBF3</accession>
<protein>
    <submittedName>
        <fullName evidence="1">Uncharacterized protein</fullName>
    </submittedName>
</protein>
<gene>
    <name evidence="1" type="ORF">OnM2_095009</name>
</gene>
<organism evidence="1 2">
    <name type="scientific">Erysiphe neolycopersici</name>
    <dbReference type="NCBI Taxonomy" id="212602"/>
    <lineage>
        <taxon>Eukaryota</taxon>
        <taxon>Fungi</taxon>
        <taxon>Dikarya</taxon>
        <taxon>Ascomycota</taxon>
        <taxon>Pezizomycotina</taxon>
        <taxon>Leotiomycetes</taxon>
        <taxon>Erysiphales</taxon>
        <taxon>Erysiphaceae</taxon>
        <taxon>Erysiphe</taxon>
    </lineage>
</organism>
<name>A0A420HBF3_9PEZI</name>
<evidence type="ECO:0000313" key="2">
    <source>
        <dbReference type="Proteomes" id="UP000286134"/>
    </source>
</evidence>
<reference evidence="1 2" key="1">
    <citation type="journal article" date="2018" name="BMC Genomics">
        <title>Comparative genome analyses reveal sequence features reflecting distinct modes of host-adaptation between dicot and monocot powdery mildew.</title>
        <authorList>
            <person name="Wu Y."/>
            <person name="Ma X."/>
            <person name="Pan Z."/>
            <person name="Kale S.D."/>
            <person name="Song Y."/>
            <person name="King H."/>
            <person name="Zhang Q."/>
            <person name="Presley C."/>
            <person name="Deng X."/>
            <person name="Wei C.I."/>
            <person name="Xiao S."/>
        </authorList>
    </citation>
    <scope>NUCLEOTIDE SEQUENCE [LARGE SCALE GENOMIC DNA]</scope>
    <source>
        <strain evidence="1">UMSG2</strain>
    </source>
</reference>
<dbReference type="AlphaFoldDB" id="A0A420HBF3"/>
<evidence type="ECO:0000313" key="1">
    <source>
        <dbReference type="EMBL" id="RKF54774.1"/>
    </source>
</evidence>
<dbReference type="OrthoDB" id="5372708at2759"/>
<keyword evidence="2" id="KW-1185">Reference proteome</keyword>
<dbReference type="Proteomes" id="UP000286134">
    <property type="component" value="Unassembled WGS sequence"/>
</dbReference>
<proteinExistence type="predicted"/>
<dbReference type="EMBL" id="MCFK01009500">
    <property type="protein sequence ID" value="RKF54774.1"/>
    <property type="molecule type" value="Genomic_DNA"/>
</dbReference>
<comment type="caution">
    <text evidence="1">The sequence shown here is derived from an EMBL/GenBank/DDBJ whole genome shotgun (WGS) entry which is preliminary data.</text>
</comment>
<sequence>MNEKPVENKVYFDLSASMSSILASDEIFGKMYHGIGQFVDIPTESLYSHIWTSSVRTKSVRVPFRYRGV</sequence>